<accession>A0A210QGY5</accession>
<feature type="compositionally biased region" description="Polar residues" evidence="1">
    <location>
        <begin position="42"/>
        <end position="68"/>
    </location>
</feature>
<evidence type="ECO:0000313" key="4">
    <source>
        <dbReference type="Proteomes" id="UP000242188"/>
    </source>
</evidence>
<dbReference type="SMART" id="SM01118">
    <property type="entry name" value="CYTH"/>
    <property type="match status" value="1"/>
</dbReference>
<feature type="domain" description="CYTH" evidence="2">
    <location>
        <begin position="385"/>
        <end position="561"/>
    </location>
</feature>
<evidence type="ECO:0000256" key="1">
    <source>
        <dbReference type="SAM" id="MobiDB-lite"/>
    </source>
</evidence>
<dbReference type="GO" id="GO:0042357">
    <property type="term" value="P:thiamine diphosphate metabolic process"/>
    <property type="evidence" value="ECO:0007669"/>
    <property type="project" value="TreeGrafter"/>
</dbReference>
<dbReference type="Pfam" id="PF01928">
    <property type="entry name" value="CYTH"/>
    <property type="match status" value="1"/>
</dbReference>
<dbReference type="PANTHER" id="PTHR14586">
    <property type="entry name" value="THIAMINE-TRIPHOSPHATASE"/>
    <property type="match status" value="1"/>
</dbReference>
<evidence type="ECO:0000313" key="3">
    <source>
        <dbReference type="EMBL" id="OWF48008.1"/>
    </source>
</evidence>
<feature type="compositionally biased region" description="Polar residues" evidence="1">
    <location>
        <begin position="131"/>
        <end position="141"/>
    </location>
</feature>
<dbReference type="InterPro" id="IPR023577">
    <property type="entry name" value="CYTH_domain"/>
</dbReference>
<dbReference type="OrthoDB" id="442176at2759"/>
<protein>
    <submittedName>
        <fullName evidence="3">Thiamine-triphosphatase</fullName>
    </submittedName>
</protein>
<feature type="region of interest" description="Disordered" evidence="1">
    <location>
        <begin position="131"/>
        <end position="161"/>
    </location>
</feature>
<name>A0A210QGY5_MIZYE</name>
<evidence type="ECO:0000259" key="2">
    <source>
        <dbReference type="PROSITE" id="PS51707"/>
    </source>
</evidence>
<reference evidence="3 4" key="1">
    <citation type="journal article" date="2017" name="Nat. Ecol. Evol.">
        <title>Scallop genome provides insights into evolution of bilaterian karyotype and development.</title>
        <authorList>
            <person name="Wang S."/>
            <person name="Zhang J."/>
            <person name="Jiao W."/>
            <person name="Li J."/>
            <person name="Xun X."/>
            <person name="Sun Y."/>
            <person name="Guo X."/>
            <person name="Huan P."/>
            <person name="Dong B."/>
            <person name="Zhang L."/>
            <person name="Hu X."/>
            <person name="Sun X."/>
            <person name="Wang J."/>
            <person name="Zhao C."/>
            <person name="Wang Y."/>
            <person name="Wang D."/>
            <person name="Huang X."/>
            <person name="Wang R."/>
            <person name="Lv J."/>
            <person name="Li Y."/>
            <person name="Zhang Z."/>
            <person name="Liu B."/>
            <person name="Lu W."/>
            <person name="Hui Y."/>
            <person name="Liang J."/>
            <person name="Zhou Z."/>
            <person name="Hou R."/>
            <person name="Li X."/>
            <person name="Liu Y."/>
            <person name="Li H."/>
            <person name="Ning X."/>
            <person name="Lin Y."/>
            <person name="Zhao L."/>
            <person name="Xing Q."/>
            <person name="Dou J."/>
            <person name="Li Y."/>
            <person name="Mao J."/>
            <person name="Guo H."/>
            <person name="Dou H."/>
            <person name="Li T."/>
            <person name="Mu C."/>
            <person name="Jiang W."/>
            <person name="Fu Q."/>
            <person name="Fu X."/>
            <person name="Miao Y."/>
            <person name="Liu J."/>
            <person name="Yu Q."/>
            <person name="Li R."/>
            <person name="Liao H."/>
            <person name="Li X."/>
            <person name="Kong Y."/>
            <person name="Jiang Z."/>
            <person name="Chourrout D."/>
            <person name="Li R."/>
            <person name="Bao Z."/>
        </authorList>
    </citation>
    <scope>NUCLEOTIDE SEQUENCE [LARGE SCALE GENOMIC DNA]</scope>
    <source>
        <strain evidence="3 4">PY_sf001</strain>
    </source>
</reference>
<gene>
    <name evidence="3" type="ORF">KP79_PYT13919</name>
</gene>
<dbReference type="GO" id="GO:0050333">
    <property type="term" value="F:thiamine triphosphate phosphatase activity"/>
    <property type="evidence" value="ECO:0007669"/>
    <property type="project" value="InterPro"/>
</dbReference>
<dbReference type="EMBL" id="NEDP02003738">
    <property type="protein sequence ID" value="OWF48008.1"/>
    <property type="molecule type" value="Genomic_DNA"/>
</dbReference>
<dbReference type="STRING" id="6573.A0A210QGY5"/>
<keyword evidence="4" id="KW-1185">Reference proteome</keyword>
<dbReference type="PANTHER" id="PTHR14586:SF1">
    <property type="entry name" value="THIAMINE-TRIPHOSPHATASE"/>
    <property type="match status" value="1"/>
</dbReference>
<dbReference type="Proteomes" id="UP000242188">
    <property type="component" value="Unassembled WGS sequence"/>
</dbReference>
<proteinExistence type="predicted"/>
<dbReference type="GO" id="GO:0000287">
    <property type="term" value="F:magnesium ion binding"/>
    <property type="evidence" value="ECO:0007669"/>
    <property type="project" value="TreeGrafter"/>
</dbReference>
<dbReference type="InterPro" id="IPR039582">
    <property type="entry name" value="THTPA"/>
</dbReference>
<dbReference type="AlphaFoldDB" id="A0A210QGY5"/>
<sequence length="561" mass="62901">MNSNGKNMDLTFIDRKERKILSPSREVVSPAGHLYIPIGSPGQRSPGSENQCLSQKFSNSQEDASNNNGISLTDNTYFGDAFPGSLTSEQESALLRELEQDSVAETSGHLQFDMRYIDRKEANMQDISQRGSEISPDNLTGSHHHQQPDTATVTNSQENRGRTFSNSITMEINSAMSSPYVSVLSNPLSFKDEEEEEKCDSKNRAYEIRSTTSVMLFQERNLFADEKEAAEAGDTSSEGIGEDSVQLDHSDSWRSESMAAKLWWQADSQSSSAAEDLPEVEVFPAVEDITDSRISEESKKLSVQENFNATSSVPTHSKIAVSNFVSSTNINVGTEQESTQSRSPPHHEDLNQEVREELVSNSVVPQMTEPMPAVAKQSKPTPVKMIEVERKFVITAKCVDKLKELGASLNVEKTFTDRYYDDSKYSLTLQDCWFRQRNLDWELKVARRLSCSLSTQYEEITKEKDIVKYLIQHFSVDGFSEELSVSDLVKIVGLEEFATFTTHRQSYSLPECTVDLDITDFGFQVGEIEVMVTNESRIPSALNTIEDMAKKLGFQCLSKMQ</sequence>
<dbReference type="Gene3D" id="2.40.320.10">
    <property type="entry name" value="Hypothetical Protein Pfu-838710-001"/>
    <property type="match status" value="1"/>
</dbReference>
<dbReference type="PROSITE" id="PS51707">
    <property type="entry name" value="CYTH"/>
    <property type="match status" value="1"/>
</dbReference>
<feature type="compositionally biased region" description="Polar residues" evidence="1">
    <location>
        <begin position="148"/>
        <end position="161"/>
    </location>
</feature>
<comment type="caution">
    <text evidence="3">The sequence shown here is derived from an EMBL/GenBank/DDBJ whole genome shotgun (WGS) entry which is preliminary data.</text>
</comment>
<dbReference type="InterPro" id="IPR033469">
    <property type="entry name" value="CYTH-like_dom_sf"/>
</dbReference>
<feature type="region of interest" description="Disordered" evidence="1">
    <location>
        <begin position="32"/>
        <end position="68"/>
    </location>
</feature>
<organism evidence="3 4">
    <name type="scientific">Mizuhopecten yessoensis</name>
    <name type="common">Japanese scallop</name>
    <name type="synonym">Patinopecten yessoensis</name>
    <dbReference type="NCBI Taxonomy" id="6573"/>
    <lineage>
        <taxon>Eukaryota</taxon>
        <taxon>Metazoa</taxon>
        <taxon>Spiralia</taxon>
        <taxon>Lophotrochozoa</taxon>
        <taxon>Mollusca</taxon>
        <taxon>Bivalvia</taxon>
        <taxon>Autobranchia</taxon>
        <taxon>Pteriomorphia</taxon>
        <taxon>Pectinida</taxon>
        <taxon>Pectinoidea</taxon>
        <taxon>Pectinidae</taxon>
        <taxon>Mizuhopecten</taxon>
    </lineage>
</organism>
<dbReference type="SUPFAM" id="SSF55154">
    <property type="entry name" value="CYTH-like phosphatases"/>
    <property type="match status" value="1"/>
</dbReference>